<organism evidence="4 5">
    <name type="scientific">Amedibacterium intestinale</name>
    <dbReference type="NCBI Taxonomy" id="2583452"/>
    <lineage>
        <taxon>Bacteria</taxon>
        <taxon>Bacillati</taxon>
        <taxon>Bacillota</taxon>
        <taxon>Erysipelotrichia</taxon>
        <taxon>Erysipelotrichales</taxon>
        <taxon>Erysipelotrichaceae</taxon>
        <taxon>Amedibacterium</taxon>
    </lineage>
</organism>
<dbReference type="SUPFAM" id="SSF51905">
    <property type="entry name" value="FAD/NAD(P)-binding domain"/>
    <property type="match status" value="2"/>
</dbReference>
<evidence type="ECO:0000313" key="4">
    <source>
        <dbReference type="EMBL" id="BBK23116.1"/>
    </source>
</evidence>
<dbReference type="PRINTS" id="PR00368">
    <property type="entry name" value="FADPNR"/>
</dbReference>
<keyword evidence="1" id="KW-0285">Flavoprotein</keyword>
<dbReference type="InterPro" id="IPR023753">
    <property type="entry name" value="FAD/NAD-binding_dom"/>
</dbReference>
<dbReference type="EMBL" id="AP019695">
    <property type="protein sequence ID" value="BBK23116.1"/>
    <property type="molecule type" value="Genomic_DNA"/>
</dbReference>
<evidence type="ECO:0000313" key="5">
    <source>
        <dbReference type="Proteomes" id="UP000464754"/>
    </source>
</evidence>
<proteinExistence type="predicted"/>
<dbReference type="PANTHER" id="PTHR48105">
    <property type="entry name" value="THIOREDOXIN REDUCTASE 1-RELATED-RELATED"/>
    <property type="match status" value="1"/>
</dbReference>
<evidence type="ECO:0000256" key="2">
    <source>
        <dbReference type="ARBA" id="ARBA00023002"/>
    </source>
</evidence>
<sequence>MYDILIIGGGPAGISAAIYAKSRGCNVLVLEQSQIGGQISMVSHVTHYCGLMKDESGRTFSNRLKQQLNDANIEVQFERVTQVKLQGEIKEVKTIRNTYQASKIILANGTVPRKLNIPGEKELYKKGIGLNALQDAQDYKHKHVYVIGGSDGAAKEALYLSTIASKVSILHFEKTLACIDEFKKKISEAKNIEVCLETRLHAVYGKEQIEALDILDLKDNSIKHIEESGCGIFVYAGSIPNTSLYTELKLENGYIPVDKNQQAAIPGVYAAGDICVKQVRQVATAVADGAIAGIHAAIH</sequence>
<evidence type="ECO:0000256" key="1">
    <source>
        <dbReference type="ARBA" id="ARBA00022630"/>
    </source>
</evidence>
<keyword evidence="2" id="KW-0560">Oxidoreductase</keyword>
<dbReference type="Gene3D" id="3.50.50.60">
    <property type="entry name" value="FAD/NAD(P)-binding domain"/>
    <property type="match status" value="2"/>
</dbReference>
<evidence type="ECO:0000259" key="3">
    <source>
        <dbReference type="Pfam" id="PF07992"/>
    </source>
</evidence>
<protein>
    <submittedName>
        <fullName evidence="4">Thioredoxin reductase</fullName>
    </submittedName>
</protein>
<dbReference type="Proteomes" id="UP000464754">
    <property type="component" value="Chromosome"/>
</dbReference>
<accession>A0A6N4TIR0</accession>
<dbReference type="InterPro" id="IPR050097">
    <property type="entry name" value="Ferredoxin-NADP_redctase_2"/>
</dbReference>
<feature type="domain" description="FAD/NAD(P)-binding" evidence="3">
    <location>
        <begin position="2"/>
        <end position="289"/>
    </location>
</feature>
<name>A0A6N4TIR0_9FIRM</name>
<dbReference type="RefSeq" id="WP_163052206.1">
    <property type="nucleotide sequence ID" value="NZ_AP019695.1"/>
</dbReference>
<dbReference type="AlphaFoldDB" id="A0A6N4TIR0"/>
<dbReference type="GO" id="GO:0016491">
    <property type="term" value="F:oxidoreductase activity"/>
    <property type="evidence" value="ECO:0007669"/>
    <property type="project" value="UniProtKB-KW"/>
</dbReference>
<dbReference type="Pfam" id="PF07992">
    <property type="entry name" value="Pyr_redox_2"/>
    <property type="match status" value="1"/>
</dbReference>
<dbReference type="KEGG" id="aarg:Aargi30884_20190"/>
<dbReference type="InterPro" id="IPR036188">
    <property type="entry name" value="FAD/NAD-bd_sf"/>
</dbReference>
<gene>
    <name evidence="4" type="primary">trxB2</name>
    <name evidence="4" type="ORF">Aargi30884_20190</name>
</gene>
<reference evidence="5" key="1">
    <citation type="submission" date="2019-05" db="EMBL/GenBank/DDBJ databases">
        <title>Complete genome sequencing of Absiella argi strain JCM 30884.</title>
        <authorList>
            <person name="Sakamoto M."/>
            <person name="Murakami T."/>
            <person name="Mori H."/>
        </authorList>
    </citation>
    <scope>NUCLEOTIDE SEQUENCE [LARGE SCALE GENOMIC DNA]</scope>
    <source>
        <strain evidence="5">JCM 30884</strain>
    </source>
</reference>
<dbReference type="PRINTS" id="PR00469">
    <property type="entry name" value="PNDRDTASEII"/>
</dbReference>
<keyword evidence="5" id="KW-1185">Reference proteome</keyword>